<proteinExistence type="predicted"/>
<evidence type="ECO:0000256" key="1">
    <source>
        <dbReference type="SAM" id="SignalP"/>
    </source>
</evidence>
<reference evidence="2 3" key="1">
    <citation type="journal article" date="2016" name="Mol. Biol. Evol.">
        <title>Comparative Genomics of Early-Diverging Mushroom-Forming Fungi Provides Insights into the Origins of Lignocellulose Decay Capabilities.</title>
        <authorList>
            <person name="Nagy L.G."/>
            <person name="Riley R."/>
            <person name="Tritt A."/>
            <person name="Adam C."/>
            <person name="Daum C."/>
            <person name="Floudas D."/>
            <person name="Sun H."/>
            <person name="Yadav J.S."/>
            <person name="Pangilinan J."/>
            <person name="Larsson K.H."/>
            <person name="Matsuura K."/>
            <person name="Barry K."/>
            <person name="Labutti K."/>
            <person name="Kuo R."/>
            <person name="Ohm R.A."/>
            <person name="Bhattacharya S.S."/>
            <person name="Shirouzu T."/>
            <person name="Yoshinaga Y."/>
            <person name="Martin F.M."/>
            <person name="Grigoriev I.V."/>
            <person name="Hibbett D.S."/>
        </authorList>
    </citation>
    <scope>NUCLEOTIDE SEQUENCE [LARGE SCALE GENOMIC DNA]</scope>
    <source>
        <strain evidence="2 3">CBS 109695</strain>
    </source>
</reference>
<keyword evidence="1" id="KW-0732">Signal</keyword>
<keyword evidence="3" id="KW-1185">Reference proteome</keyword>
<organism evidence="2 3">
    <name type="scientific">Athelia psychrophila</name>
    <dbReference type="NCBI Taxonomy" id="1759441"/>
    <lineage>
        <taxon>Eukaryota</taxon>
        <taxon>Fungi</taxon>
        <taxon>Dikarya</taxon>
        <taxon>Basidiomycota</taxon>
        <taxon>Agaricomycotina</taxon>
        <taxon>Agaricomycetes</taxon>
        <taxon>Agaricomycetidae</taxon>
        <taxon>Atheliales</taxon>
        <taxon>Atheliaceae</taxon>
        <taxon>Athelia</taxon>
    </lineage>
</organism>
<evidence type="ECO:0000313" key="2">
    <source>
        <dbReference type="EMBL" id="KZP14333.1"/>
    </source>
</evidence>
<protein>
    <submittedName>
        <fullName evidence="2">Uncharacterized protein</fullName>
    </submittedName>
</protein>
<feature type="chain" id="PRO_5007871951" evidence="1">
    <location>
        <begin position="21"/>
        <end position="144"/>
    </location>
</feature>
<sequence>MVVPKLIALTTFALAHHVLAQVAFPWPQVPQYVPVGKVSFLSAFVLEAGSDTGHYIQLALLSTTTSRNACPTQHPPPTLPTLAHRRQRWPVGDHIFRSSLDIGPFDLSGRVNRLEVGTLSLARVSPPSAPGPRPQAAAFCNTTF</sequence>
<dbReference type="EMBL" id="KV417619">
    <property type="protein sequence ID" value="KZP14333.1"/>
    <property type="molecule type" value="Genomic_DNA"/>
</dbReference>
<feature type="signal peptide" evidence="1">
    <location>
        <begin position="1"/>
        <end position="20"/>
    </location>
</feature>
<name>A0A166D5B0_9AGAM</name>
<accession>A0A166D5B0</accession>
<gene>
    <name evidence="2" type="ORF">FIBSPDRAFT_935839</name>
</gene>
<dbReference type="AlphaFoldDB" id="A0A166D5B0"/>
<evidence type="ECO:0000313" key="3">
    <source>
        <dbReference type="Proteomes" id="UP000076532"/>
    </source>
</evidence>
<dbReference type="Proteomes" id="UP000076532">
    <property type="component" value="Unassembled WGS sequence"/>
</dbReference>